<gene>
    <name evidence="2" type="primary">SSCI23620.1</name>
</gene>
<evidence type="ECO:0000313" key="3">
    <source>
        <dbReference type="Proteomes" id="UP000242770"/>
    </source>
</evidence>
<feature type="compositionally biased region" description="Basic and acidic residues" evidence="1">
    <location>
        <begin position="45"/>
        <end position="65"/>
    </location>
</feature>
<sequence>MSDIDHNYWILATQKYIKSPNSQEIPFASFRTNLNSFSHIKDLEIEPSSKKEGKGETSAEIERGGRLSTAAETLNRERIYFSSIITPEDKLHVELGLKDEWAFAFWKHEDDISRLLHIDTLRLGGGEWQLEDLGKVLRHH</sequence>
<protein>
    <submittedName>
        <fullName evidence="2">Uncharacterized protein</fullName>
    </submittedName>
</protein>
<evidence type="ECO:0000313" key="2">
    <source>
        <dbReference type="EMBL" id="CDR99545.1"/>
    </source>
</evidence>
<organism evidence="2 3">
    <name type="scientific">Sporisorium scitamineum</name>
    <dbReference type="NCBI Taxonomy" id="49012"/>
    <lineage>
        <taxon>Eukaryota</taxon>
        <taxon>Fungi</taxon>
        <taxon>Dikarya</taxon>
        <taxon>Basidiomycota</taxon>
        <taxon>Ustilaginomycotina</taxon>
        <taxon>Ustilaginomycetes</taxon>
        <taxon>Ustilaginales</taxon>
        <taxon>Ustilaginaceae</taxon>
        <taxon>Sporisorium</taxon>
    </lineage>
</organism>
<reference evidence="3" key="1">
    <citation type="submission" date="2014-06" db="EMBL/GenBank/DDBJ databases">
        <authorList>
            <person name="Berkman P.J."/>
        </authorList>
    </citation>
    <scope>NUCLEOTIDE SEQUENCE [LARGE SCALE GENOMIC DNA]</scope>
</reference>
<keyword evidence="3" id="KW-1185">Reference proteome</keyword>
<name>A0A0F7RT71_9BASI</name>
<proteinExistence type="predicted"/>
<dbReference type="EMBL" id="CCFA01001231">
    <property type="protein sequence ID" value="CDR99545.1"/>
    <property type="molecule type" value="Genomic_DNA"/>
</dbReference>
<feature type="region of interest" description="Disordered" evidence="1">
    <location>
        <begin position="45"/>
        <end position="66"/>
    </location>
</feature>
<accession>A0A0F7RT71</accession>
<evidence type="ECO:0000256" key="1">
    <source>
        <dbReference type="SAM" id="MobiDB-lite"/>
    </source>
</evidence>
<dbReference type="Proteomes" id="UP000242770">
    <property type="component" value="Unassembled WGS sequence"/>
</dbReference>
<dbReference type="AlphaFoldDB" id="A0A0F7RT71"/>